<dbReference type="Proteomes" id="UP000253606">
    <property type="component" value="Chromosome"/>
</dbReference>
<dbReference type="GO" id="GO:0051213">
    <property type="term" value="F:dioxygenase activity"/>
    <property type="evidence" value="ECO:0007669"/>
    <property type="project" value="UniProtKB-KW"/>
</dbReference>
<dbReference type="InterPro" id="IPR050383">
    <property type="entry name" value="GlyoxalaseI/FosfomycinResist"/>
</dbReference>
<dbReference type="RefSeq" id="WP_114205406.1">
    <property type="nucleotide sequence ID" value="NZ_CP030840.1"/>
</dbReference>
<reference evidence="2 3" key="1">
    <citation type="journal article" date="2018" name="Front. Microbiol.">
        <title>Hydrolytic Capabilities as a Key to Environmental Success: Chitinolytic and Cellulolytic Acidobacteria From Acidic Sub-arctic Soils and Boreal Peatlands.</title>
        <authorList>
            <person name="Belova S.E."/>
            <person name="Ravin N.V."/>
            <person name="Pankratov T.A."/>
            <person name="Rakitin A.L."/>
            <person name="Ivanova A.A."/>
            <person name="Beletsky A.V."/>
            <person name="Mardanov A.V."/>
            <person name="Sinninghe Damste J.S."/>
            <person name="Dedysh S.N."/>
        </authorList>
    </citation>
    <scope>NUCLEOTIDE SEQUENCE [LARGE SCALE GENOMIC DNA]</scope>
    <source>
        <strain evidence="2 3">SBC82</strain>
    </source>
</reference>
<dbReference type="EMBL" id="CP030840">
    <property type="protein sequence ID" value="AXC09596.1"/>
    <property type="molecule type" value="Genomic_DNA"/>
</dbReference>
<dbReference type="InterPro" id="IPR029068">
    <property type="entry name" value="Glyas_Bleomycin-R_OHBP_Dase"/>
</dbReference>
<dbReference type="InterPro" id="IPR037523">
    <property type="entry name" value="VOC_core"/>
</dbReference>
<dbReference type="Pfam" id="PF00903">
    <property type="entry name" value="Glyoxalase"/>
    <property type="match status" value="1"/>
</dbReference>
<name>A0A2Z5FSZ4_9BACT</name>
<dbReference type="InterPro" id="IPR004360">
    <property type="entry name" value="Glyas_Fos-R_dOase_dom"/>
</dbReference>
<organism evidence="2 3">
    <name type="scientific">Acidisarcina polymorpha</name>
    <dbReference type="NCBI Taxonomy" id="2211140"/>
    <lineage>
        <taxon>Bacteria</taxon>
        <taxon>Pseudomonadati</taxon>
        <taxon>Acidobacteriota</taxon>
        <taxon>Terriglobia</taxon>
        <taxon>Terriglobales</taxon>
        <taxon>Acidobacteriaceae</taxon>
        <taxon>Acidisarcina</taxon>
    </lineage>
</organism>
<dbReference type="PANTHER" id="PTHR21366:SF14">
    <property type="entry name" value="GLYOXALASE DOMAIN-CONTAINING PROTEIN 5"/>
    <property type="match status" value="1"/>
</dbReference>
<evidence type="ECO:0000313" key="3">
    <source>
        <dbReference type="Proteomes" id="UP000253606"/>
    </source>
</evidence>
<dbReference type="PANTHER" id="PTHR21366">
    <property type="entry name" value="GLYOXALASE FAMILY PROTEIN"/>
    <property type="match status" value="1"/>
</dbReference>
<keyword evidence="2" id="KW-0223">Dioxygenase</keyword>
<feature type="domain" description="VOC" evidence="1">
    <location>
        <begin position="7"/>
        <end position="126"/>
    </location>
</feature>
<dbReference type="SUPFAM" id="SSF54593">
    <property type="entry name" value="Glyoxalase/Bleomycin resistance protein/Dihydroxybiphenyl dioxygenase"/>
    <property type="match status" value="1"/>
</dbReference>
<keyword evidence="2" id="KW-0560">Oxidoreductase</keyword>
<protein>
    <submittedName>
        <fullName evidence="2">Biphenyl-2,3-diol 1,2-dioxygenase III-related protein</fullName>
    </submittedName>
</protein>
<dbReference type="OrthoDB" id="9800322at2"/>
<dbReference type="Gene3D" id="3.10.180.10">
    <property type="entry name" value="2,3-Dihydroxybiphenyl 1,2-Dioxygenase, domain 1"/>
    <property type="match status" value="1"/>
</dbReference>
<dbReference type="CDD" id="cd07253">
    <property type="entry name" value="GLOD5"/>
    <property type="match status" value="1"/>
</dbReference>
<keyword evidence="3" id="KW-1185">Reference proteome</keyword>
<accession>A0A2Z5FSZ4</accession>
<gene>
    <name evidence="2" type="ORF">ACPOL_0211</name>
</gene>
<dbReference type="PROSITE" id="PS51819">
    <property type="entry name" value="VOC"/>
    <property type="match status" value="1"/>
</dbReference>
<proteinExistence type="predicted"/>
<dbReference type="KEGG" id="abas:ACPOL_0211"/>
<sequence length="127" mass="14187">MAFAIEQLDHLVLTVANLNATIDFYTEVLGMDAVTFEGRKALRFGEQKINLHQRGHEFNPKAAHPTPGSGDLCFITLTPLEEVVEYLTALRVHVEEGPVDRTGAVGKIRSVYIRDPDHNLVEISNYL</sequence>
<evidence type="ECO:0000313" key="2">
    <source>
        <dbReference type="EMBL" id="AXC09596.1"/>
    </source>
</evidence>
<evidence type="ECO:0000259" key="1">
    <source>
        <dbReference type="PROSITE" id="PS51819"/>
    </source>
</evidence>
<dbReference type="AlphaFoldDB" id="A0A2Z5FSZ4"/>